<feature type="region of interest" description="Disordered" evidence="1">
    <location>
        <begin position="290"/>
        <end position="356"/>
    </location>
</feature>
<proteinExistence type="predicted"/>
<protein>
    <submittedName>
        <fullName evidence="3">Uncharacterized protein</fullName>
    </submittedName>
</protein>
<gene>
    <name evidence="3" type="ORF">JR316_008934</name>
</gene>
<reference evidence="3" key="1">
    <citation type="submission" date="2021-02" db="EMBL/GenBank/DDBJ databases">
        <title>Psilocybe cubensis genome.</title>
        <authorList>
            <person name="Mckernan K.J."/>
            <person name="Crawford S."/>
            <person name="Trippe A."/>
            <person name="Kane L.T."/>
            <person name="Mclaughlin S."/>
        </authorList>
    </citation>
    <scope>NUCLEOTIDE SEQUENCE [LARGE SCALE GENOMIC DNA]</scope>
    <source>
        <strain evidence="3">MGC-MH-2018</strain>
    </source>
</reference>
<keyword evidence="2" id="KW-0812">Transmembrane</keyword>
<feature type="transmembrane region" description="Helical" evidence="2">
    <location>
        <begin position="619"/>
        <end position="652"/>
    </location>
</feature>
<dbReference type="EMBL" id="JAFIQS010000008">
    <property type="protein sequence ID" value="KAG5166844.1"/>
    <property type="molecule type" value="Genomic_DNA"/>
</dbReference>
<feature type="region of interest" description="Disordered" evidence="1">
    <location>
        <begin position="813"/>
        <end position="914"/>
    </location>
</feature>
<feature type="compositionally biased region" description="Basic and acidic residues" evidence="1">
    <location>
        <begin position="314"/>
        <end position="324"/>
    </location>
</feature>
<evidence type="ECO:0000313" key="3">
    <source>
        <dbReference type="EMBL" id="KAG5166844.1"/>
    </source>
</evidence>
<evidence type="ECO:0000256" key="1">
    <source>
        <dbReference type="SAM" id="MobiDB-lite"/>
    </source>
</evidence>
<feature type="region of interest" description="Disordered" evidence="1">
    <location>
        <begin position="741"/>
        <end position="772"/>
    </location>
</feature>
<feature type="compositionally biased region" description="Polar residues" evidence="1">
    <location>
        <begin position="254"/>
        <end position="264"/>
    </location>
</feature>
<keyword evidence="2" id="KW-0472">Membrane</keyword>
<feature type="region of interest" description="Disordered" evidence="1">
    <location>
        <begin position="247"/>
        <end position="273"/>
    </location>
</feature>
<feature type="transmembrane region" description="Helical" evidence="2">
    <location>
        <begin position="672"/>
        <end position="697"/>
    </location>
</feature>
<feature type="compositionally biased region" description="Basic and acidic residues" evidence="1">
    <location>
        <begin position="295"/>
        <end position="305"/>
    </location>
</feature>
<feature type="region of interest" description="Disordered" evidence="1">
    <location>
        <begin position="105"/>
        <end position="125"/>
    </location>
</feature>
<comment type="caution">
    <text evidence="3">The sequence shown here is derived from an EMBL/GenBank/DDBJ whole genome shotgun (WGS) entry which is preliminary data.</text>
</comment>
<feature type="transmembrane region" description="Helical" evidence="2">
    <location>
        <begin position="574"/>
        <end position="598"/>
    </location>
</feature>
<accession>A0A8H7XWL6</accession>
<feature type="compositionally biased region" description="Basic and acidic residues" evidence="1">
    <location>
        <begin position="753"/>
        <end position="762"/>
    </location>
</feature>
<feature type="compositionally biased region" description="Low complexity" evidence="1">
    <location>
        <begin position="823"/>
        <end position="836"/>
    </location>
</feature>
<keyword evidence="2" id="KW-1133">Transmembrane helix</keyword>
<dbReference type="OrthoDB" id="3062801at2759"/>
<feature type="compositionally biased region" description="Pro residues" evidence="1">
    <location>
        <begin position="890"/>
        <end position="901"/>
    </location>
</feature>
<sequence>MHRYSAVVDSSGKWVPAEEILTSHRNQVLSRPTSSFLSDWGVDASTTGKQAENAPASRRRDQPPLSYHPSASSASALSYLTSQPAASPLSPIRLDNRIPLVPVRRSVQPEQMLGQPESGDSMLPKRALGRKRSSSAPAMDRIAFPQPQPANPYAQSSQDAYRAISAPAPRIETAFASSVPQIALTQPFSTQIAHEGMTQHTADNVYPPTHQQGYQIISPRGIRPEAFVAIDPFHPQLYNKYEKDLSTFDDIPSPEQQRQQSSIRPYSKPVGVPEPLGPLVTNVMASITTKQDAVQPREHARHSSSDSHAFVTIDDNKNAKEKLLPEGQIPEQQKRLAPNRRSSDMGHKPHEGSLENYAPYPWKPPLPSTHSLPQSFSYGLNANADTEKPNKSLWAKLSGYLTLPFSSRSKESGGRYSFSAPYIHPPSTPSISSNPSRKPGHIRSISNFVLKVLPAQIYLLFLLRVPSFYFSRVARIFEEADMSLPEIKKMVLEMMALDRGYGFDDGRLQAMGAQEPEKAVPSKYRRLKLAWEGFVEDVVSEWKMFNVIAVVLLFVILTTIQIESTSATADPVVRYTALCSLICALMSLAFGCVFVLHFGAMRKIWKAAEWALEAKKTKVFIWWNAWVMLAMPVVWLSWSVILYITSVMTFVWRTSSQAPGSLSTHGISHAALLGVRVAISVLLGLGVVYMLSAMYTFRRYGDKMDKNWRKRVGVWVREMDQEKSRALNEYKTWRPSLSAAPVSPGLQSTTYGLDERRNHDPEGFLNSMPKPDVKVANTIPAQQNYNQPVQSPSKHQPTDNLEKSYHANQHDKGKVNGFLEFGPQTATSSQTSPSTQVHRVDVASKPNFSKDLNKSDPPPVSAPNGDLEDADPAHASASARRRTKTASLAIPPPSTLPPIPGTPMSGISGPRSRSVRTNTTLATTASSFAAAERSFRHFSDFNLNAAKNALADTDGDTRMGQHRELSPMASMSAIGSEYLGSELSNDESEVISDGSKSMSVPWTPFPSPVTASPK</sequence>
<feature type="transmembrane region" description="Helical" evidence="2">
    <location>
        <begin position="448"/>
        <end position="465"/>
    </location>
</feature>
<feature type="region of interest" description="Disordered" evidence="1">
    <location>
        <begin position="984"/>
        <end position="1014"/>
    </location>
</feature>
<feature type="compositionally biased region" description="Basic and acidic residues" evidence="1">
    <location>
        <begin position="341"/>
        <end position="353"/>
    </location>
</feature>
<feature type="transmembrane region" description="Helical" evidence="2">
    <location>
        <begin position="544"/>
        <end position="562"/>
    </location>
</feature>
<evidence type="ECO:0000256" key="2">
    <source>
        <dbReference type="SAM" id="Phobius"/>
    </source>
</evidence>
<dbReference type="AlphaFoldDB" id="A0A8H7XWL6"/>
<organism evidence="3">
    <name type="scientific">Psilocybe cubensis</name>
    <name type="common">Psychedelic mushroom</name>
    <name type="synonym">Stropharia cubensis</name>
    <dbReference type="NCBI Taxonomy" id="181762"/>
    <lineage>
        <taxon>Eukaryota</taxon>
        <taxon>Fungi</taxon>
        <taxon>Dikarya</taxon>
        <taxon>Basidiomycota</taxon>
        <taxon>Agaricomycotina</taxon>
        <taxon>Agaricomycetes</taxon>
        <taxon>Agaricomycetidae</taxon>
        <taxon>Agaricales</taxon>
        <taxon>Agaricineae</taxon>
        <taxon>Strophariaceae</taxon>
        <taxon>Psilocybe</taxon>
    </lineage>
</organism>
<name>A0A8H7XWL6_PSICU</name>
<feature type="region of interest" description="Disordered" evidence="1">
    <location>
        <begin position="39"/>
        <end position="71"/>
    </location>
</feature>